<dbReference type="AlphaFoldDB" id="A0A8J5XG99"/>
<dbReference type="InterPro" id="IPR040379">
    <property type="entry name" value="WDR19/dyf-2"/>
</dbReference>
<sequence>MRLAEDAAYSMSKPIDFKLREEAEAATDEDEPAAAPPFKPDAVEARKAYESRVSRAKELAPMKKLDLSNLSLETELPQGDHQLTHREDTMLATPRAQNENAVLTVRGAPKHRTQKLMHLTPAALGNGPVRFAWQPGGKRLAVGSYIEGRAVVQLYARDGKLLAKHELCDSKPLWIDFDSKGESIAVRTEHSGIFLWDVGFSDSPPAPLHLAPAHTSKATFTAWSKICPQLAIGTSDGKVILYNRTDAVLQLHERKGTLKEEVTCGDWLFDNRLGLASGMRVKISHPVAEVNAKWESFSKFKLGGIGSKVPKHIRQSGTPTSLGFTLGYPPFIAVSLGTKYLLTFDTTRQNEDLGLTFPEDYGGICGFKWMPSNMLLVGLSNGYIVTVDFAALIALQKGGQLPSRVQAMATSRIFEEYITSIDTTADLKVACCGDAMVKVIRPSGVDLEVYLEVPLERKATVGQSLECVKWDHEGKAFACSSTDGHLYVHTVE</sequence>
<reference evidence="5" key="1">
    <citation type="submission" date="2021-05" db="EMBL/GenBank/DDBJ databases">
        <title>The genome of the haptophyte Pavlova lutheri (Diacronema luteri, Pavlovales) - a model for lipid biosynthesis in eukaryotic algae.</title>
        <authorList>
            <person name="Hulatt C.J."/>
            <person name="Posewitz M.C."/>
        </authorList>
    </citation>
    <scope>NUCLEOTIDE SEQUENCE</scope>
    <source>
        <strain evidence="5">NIVA-4/92</strain>
    </source>
</reference>
<evidence type="ECO:0000259" key="4">
    <source>
        <dbReference type="Pfam" id="PF23389"/>
    </source>
</evidence>
<dbReference type="InterPro" id="IPR001680">
    <property type="entry name" value="WD40_rpt"/>
</dbReference>
<keyword evidence="2" id="KW-0677">Repeat</keyword>
<dbReference type="GO" id="GO:0035721">
    <property type="term" value="P:intraciliary retrograde transport"/>
    <property type="evidence" value="ECO:0007669"/>
    <property type="project" value="InterPro"/>
</dbReference>
<dbReference type="InterPro" id="IPR015943">
    <property type="entry name" value="WD40/YVTN_repeat-like_dom_sf"/>
</dbReference>
<comment type="caution">
    <text evidence="5">The sequence shown here is derived from an EMBL/GenBank/DDBJ whole genome shotgun (WGS) entry which is preliminary data.</text>
</comment>
<dbReference type="PANTHER" id="PTHR14920">
    <property type="entry name" value="OSMOTIC AVOIDANCE ABNORMAL PROTEIN 1/WD REPEAT MEMBRANE PROTEIN"/>
    <property type="match status" value="1"/>
</dbReference>
<dbReference type="InterPro" id="IPR057855">
    <property type="entry name" value="Beta-prop_WDR19_1st"/>
</dbReference>
<dbReference type="Gene3D" id="2.130.10.10">
    <property type="entry name" value="YVTN repeat-like/Quinoprotein amine dehydrogenase"/>
    <property type="match status" value="2"/>
</dbReference>
<keyword evidence="6" id="KW-1185">Reference proteome</keyword>
<dbReference type="SMART" id="SM00320">
    <property type="entry name" value="WD40"/>
    <property type="match status" value="4"/>
</dbReference>
<feature type="domain" description="WDR19 first beta-propeller" evidence="4">
    <location>
        <begin position="129"/>
        <end position="484"/>
    </location>
</feature>
<dbReference type="GO" id="GO:0030991">
    <property type="term" value="C:intraciliary transport particle A"/>
    <property type="evidence" value="ECO:0007669"/>
    <property type="project" value="TreeGrafter"/>
</dbReference>
<evidence type="ECO:0000313" key="6">
    <source>
        <dbReference type="Proteomes" id="UP000751190"/>
    </source>
</evidence>
<dbReference type="GO" id="GO:0005929">
    <property type="term" value="C:cilium"/>
    <property type="evidence" value="ECO:0007669"/>
    <property type="project" value="TreeGrafter"/>
</dbReference>
<dbReference type="SUPFAM" id="SSF69322">
    <property type="entry name" value="Tricorn protease domain 2"/>
    <property type="match status" value="1"/>
</dbReference>
<dbReference type="OrthoDB" id="10250638at2759"/>
<dbReference type="Pfam" id="PF23389">
    <property type="entry name" value="Beta-prop_WDR19_1st"/>
    <property type="match status" value="1"/>
</dbReference>
<dbReference type="Proteomes" id="UP000751190">
    <property type="component" value="Unassembled WGS sequence"/>
</dbReference>
<dbReference type="PANTHER" id="PTHR14920:SF3">
    <property type="entry name" value="WD REPEAT-CONTAINING PROTEIN 35-LIKE PROTEIN"/>
    <property type="match status" value="1"/>
</dbReference>
<protein>
    <recommendedName>
        <fullName evidence="4">WDR19 first beta-propeller domain-containing protein</fullName>
    </recommendedName>
</protein>
<organism evidence="5 6">
    <name type="scientific">Diacronema lutheri</name>
    <name type="common">Unicellular marine alga</name>
    <name type="synonym">Monochrysis lutheri</name>
    <dbReference type="NCBI Taxonomy" id="2081491"/>
    <lineage>
        <taxon>Eukaryota</taxon>
        <taxon>Haptista</taxon>
        <taxon>Haptophyta</taxon>
        <taxon>Pavlovophyceae</taxon>
        <taxon>Pavlovales</taxon>
        <taxon>Pavlovaceae</taxon>
        <taxon>Diacronema</taxon>
    </lineage>
</organism>
<keyword evidence="1" id="KW-0853">WD repeat</keyword>
<dbReference type="EMBL" id="JAGTXO010000007">
    <property type="protein sequence ID" value="KAG8466563.1"/>
    <property type="molecule type" value="Genomic_DNA"/>
</dbReference>
<name>A0A8J5XG99_DIALT</name>
<evidence type="ECO:0000256" key="3">
    <source>
        <dbReference type="SAM" id="MobiDB-lite"/>
    </source>
</evidence>
<dbReference type="GO" id="GO:0060271">
    <property type="term" value="P:cilium assembly"/>
    <property type="evidence" value="ECO:0007669"/>
    <property type="project" value="TreeGrafter"/>
</dbReference>
<proteinExistence type="predicted"/>
<feature type="region of interest" description="Disordered" evidence="3">
    <location>
        <begin position="21"/>
        <end position="41"/>
    </location>
</feature>
<evidence type="ECO:0000256" key="1">
    <source>
        <dbReference type="ARBA" id="ARBA00022574"/>
    </source>
</evidence>
<evidence type="ECO:0000313" key="5">
    <source>
        <dbReference type="EMBL" id="KAG8466563.1"/>
    </source>
</evidence>
<accession>A0A8J5XG99</accession>
<evidence type="ECO:0000256" key="2">
    <source>
        <dbReference type="ARBA" id="ARBA00022737"/>
    </source>
</evidence>
<gene>
    <name evidence="5" type="ORF">KFE25_007942</name>
</gene>